<dbReference type="GO" id="GO:0000978">
    <property type="term" value="F:RNA polymerase II cis-regulatory region sequence-specific DNA binding"/>
    <property type="evidence" value="ECO:0007669"/>
    <property type="project" value="TreeGrafter"/>
</dbReference>
<reference evidence="15" key="2">
    <citation type="submission" date="2025-08" db="UniProtKB">
        <authorList>
            <consortium name="Ensembl"/>
        </authorList>
    </citation>
    <scope>IDENTIFICATION</scope>
    <source>
        <strain evidence="15">Thorbecke</strain>
    </source>
</reference>
<keyword evidence="4" id="KW-0677">Repeat</keyword>
<sequence length="628" mass="72938">MLFTMESRSKPGHFFHNLLHLSSFPDKILEFCPCFQKQQNEYISIYPDIPSGPLFIPLCSSPWLIGPSGLMHSKYWHKYNVQREMKLIQKVLLSFEDVAVYFTWEEWQKLDNTQRTLYRDVMLEIYSNLLSLGYYLTKPEVISKLEQGAEPWNTEESPNQSLPVVQRMDDLPGLRKQSQDRHLWQGVVTNSNSAMKEGFELRKIFNLSSNHISKPTKYRKYSGMRSEALKVYQKVLFPGKPDELHISEKPEAQDLTEKSLLRCCENLSQHHKDQTLQQSLEYNGQWKAFSRDALFPQKRAHMRETPCKHKYGKACDKSSLIVGETAQIAKNILSRNSNLASHQQMCIGEKPYECKGCQKTFSCKSYLIQHQNSHTGEKAFECKRCTKSYYYKCQLALHQKIHMVEKPYECNECGKAYFQKAALSVHLITHTGERPFECSFCGNTFSRQSSLRKHEKLHTGEKPHTCGKTLCMNGDLTTQQRTLTREHPYKCNECGKAFSKKGGLTFHQRTHTGEQPYKCDGCGKTFSRKGDLSLHKRTHTGEKAYVCSSCKKPFYRKSHLIIHQRTHTGERPYACSTCGLAFYRKTDLIKHQRVQKGRNHYECNECGKVFCKRIHFRTHQRTHAGEKT</sequence>
<keyword evidence="10" id="KW-0539">Nucleus</keyword>
<dbReference type="PANTHER" id="PTHR24404:SF114">
    <property type="entry name" value="KLUMPFUSS, ISOFORM B-RELATED"/>
    <property type="match status" value="1"/>
</dbReference>
<organism evidence="15 16">
    <name type="scientific">Oryctolagus cuniculus</name>
    <name type="common">Rabbit</name>
    <dbReference type="NCBI Taxonomy" id="9986"/>
    <lineage>
        <taxon>Eukaryota</taxon>
        <taxon>Metazoa</taxon>
        <taxon>Chordata</taxon>
        <taxon>Craniata</taxon>
        <taxon>Vertebrata</taxon>
        <taxon>Euteleostomi</taxon>
        <taxon>Mammalia</taxon>
        <taxon>Eutheria</taxon>
        <taxon>Euarchontoglires</taxon>
        <taxon>Glires</taxon>
        <taxon>Lagomorpha</taxon>
        <taxon>Leporidae</taxon>
        <taxon>Oryctolagus</taxon>
    </lineage>
</organism>
<feature type="domain" description="C2H2-type" evidence="12">
    <location>
        <begin position="352"/>
        <end position="379"/>
    </location>
</feature>
<reference evidence="15 16" key="1">
    <citation type="journal article" date="2011" name="Nature">
        <title>A high-resolution map of human evolutionary constraint using 29 mammals.</title>
        <authorList>
            <person name="Lindblad-Toh K."/>
            <person name="Garber M."/>
            <person name="Zuk O."/>
            <person name="Lin M.F."/>
            <person name="Parker B.J."/>
            <person name="Washietl S."/>
            <person name="Kheradpour P."/>
            <person name="Ernst J."/>
            <person name="Jordan G."/>
            <person name="Mauceli E."/>
            <person name="Ward L.D."/>
            <person name="Lowe C.B."/>
            <person name="Holloway A.K."/>
            <person name="Clamp M."/>
            <person name="Gnerre S."/>
            <person name="Alfoldi J."/>
            <person name="Beal K."/>
            <person name="Chang J."/>
            <person name="Clawson H."/>
            <person name="Cuff J."/>
            <person name="Di Palma F."/>
            <person name="Fitzgerald S."/>
            <person name="Flicek P."/>
            <person name="Guttman M."/>
            <person name="Hubisz M.J."/>
            <person name="Jaffe D.B."/>
            <person name="Jungreis I."/>
            <person name="Kent W.J."/>
            <person name="Kostka D."/>
            <person name="Lara M."/>
            <person name="Martins A.L."/>
            <person name="Massingham T."/>
            <person name="Moltke I."/>
            <person name="Raney B.J."/>
            <person name="Rasmussen M.D."/>
            <person name="Robinson J."/>
            <person name="Stark A."/>
            <person name="Vilella A.J."/>
            <person name="Wen J."/>
            <person name="Xie X."/>
            <person name="Zody M.C."/>
            <person name="Baldwin J."/>
            <person name="Bloom T."/>
            <person name="Chin C.W."/>
            <person name="Heiman D."/>
            <person name="Nicol R."/>
            <person name="Nusbaum C."/>
            <person name="Young S."/>
            <person name="Wilkinson J."/>
            <person name="Worley K.C."/>
            <person name="Kovar C.L."/>
            <person name="Muzny D.M."/>
            <person name="Gibbs R.A."/>
            <person name="Cree A."/>
            <person name="Dihn H.H."/>
            <person name="Fowler G."/>
            <person name="Jhangiani S."/>
            <person name="Joshi V."/>
            <person name="Lee S."/>
            <person name="Lewis L.R."/>
            <person name="Nazareth L.V."/>
            <person name="Okwuonu G."/>
            <person name="Santibanez J."/>
            <person name="Warren W.C."/>
            <person name="Mardis E.R."/>
            <person name="Weinstock G.M."/>
            <person name="Wilson R.K."/>
            <person name="Delehaunty K."/>
            <person name="Dooling D."/>
            <person name="Fronik C."/>
            <person name="Fulton L."/>
            <person name="Fulton B."/>
            <person name="Graves T."/>
            <person name="Minx P."/>
            <person name="Sodergren E."/>
            <person name="Birney E."/>
            <person name="Margulies E.H."/>
            <person name="Herrero J."/>
            <person name="Green E.D."/>
            <person name="Haussler D."/>
            <person name="Siepel A."/>
            <person name="Goldman N."/>
            <person name="Pollard K.S."/>
            <person name="Pedersen J.S."/>
            <person name="Lander E.S."/>
            <person name="Kellis M."/>
        </authorList>
    </citation>
    <scope>NUCLEOTIDE SEQUENCE [LARGE SCALE GENOMIC DNA]</scope>
    <source>
        <strain evidence="16">Thorbecke</strain>
    </source>
</reference>
<keyword evidence="3" id="KW-0479">Metal-binding</keyword>
<feature type="domain" description="KRAB" evidence="13">
    <location>
        <begin position="93"/>
        <end position="164"/>
    </location>
</feature>
<dbReference type="InterPro" id="IPR013087">
    <property type="entry name" value="Znf_C2H2_type"/>
</dbReference>
<feature type="domain" description="KRAB-related" evidence="14">
    <location>
        <begin position="90"/>
        <end position="154"/>
    </location>
</feature>
<evidence type="ECO:0000256" key="1">
    <source>
        <dbReference type="ARBA" id="ARBA00004123"/>
    </source>
</evidence>
<feature type="domain" description="C2H2-type" evidence="12">
    <location>
        <begin position="517"/>
        <end position="544"/>
    </location>
</feature>
<comment type="subcellular location">
    <subcellularLocation>
        <location evidence="1">Nucleus</location>
    </subcellularLocation>
</comment>
<keyword evidence="5 11" id="KW-0863">Zinc-finger</keyword>
<dbReference type="SMART" id="SM00355">
    <property type="entry name" value="ZnF_C2H2"/>
    <property type="match status" value="9"/>
</dbReference>
<evidence type="ECO:0000259" key="14">
    <source>
        <dbReference type="PROSITE" id="PS50806"/>
    </source>
</evidence>
<dbReference type="FunFam" id="3.30.160.60:FF:000002">
    <property type="entry name" value="Zinc finger protein 1 homolog"/>
    <property type="match status" value="1"/>
</dbReference>
<dbReference type="Pfam" id="PF01352">
    <property type="entry name" value="KRAB"/>
    <property type="match status" value="1"/>
</dbReference>
<dbReference type="Gene3D" id="6.10.140.140">
    <property type="match status" value="1"/>
</dbReference>
<evidence type="ECO:0000256" key="2">
    <source>
        <dbReference type="ARBA" id="ARBA00006991"/>
    </source>
</evidence>
<dbReference type="InterPro" id="IPR001909">
    <property type="entry name" value="KRAB"/>
</dbReference>
<dbReference type="InterPro" id="IPR003655">
    <property type="entry name" value="aKRAB"/>
</dbReference>
<dbReference type="PROSITE" id="PS50157">
    <property type="entry name" value="ZINC_FINGER_C2H2_2"/>
    <property type="match status" value="9"/>
</dbReference>
<keyword evidence="7" id="KW-0805">Transcription regulation</keyword>
<dbReference type="SMART" id="SM00349">
    <property type="entry name" value="KRAB"/>
    <property type="match status" value="1"/>
</dbReference>
<feature type="domain" description="C2H2-type" evidence="12">
    <location>
        <begin position="573"/>
        <end position="600"/>
    </location>
</feature>
<evidence type="ECO:0000256" key="3">
    <source>
        <dbReference type="ARBA" id="ARBA00022723"/>
    </source>
</evidence>
<dbReference type="FunFam" id="3.30.160.60:FF:000338">
    <property type="entry name" value="zinc finger protein 383"/>
    <property type="match status" value="1"/>
</dbReference>
<evidence type="ECO:0000256" key="5">
    <source>
        <dbReference type="ARBA" id="ARBA00022771"/>
    </source>
</evidence>
<evidence type="ECO:0000256" key="10">
    <source>
        <dbReference type="ARBA" id="ARBA00023242"/>
    </source>
</evidence>
<dbReference type="InterPro" id="IPR050589">
    <property type="entry name" value="Ikaros_C2H2-ZF"/>
</dbReference>
<keyword evidence="8" id="KW-0238">DNA-binding</keyword>
<dbReference type="GeneTree" id="ENSGT00940000153505"/>
<dbReference type="GO" id="GO:0008270">
    <property type="term" value="F:zinc ion binding"/>
    <property type="evidence" value="ECO:0007669"/>
    <property type="project" value="UniProtKB-KW"/>
</dbReference>
<keyword evidence="16" id="KW-1185">Reference proteome</keyword>
<dbReference type="SUPFAM" id="SSF57667">
    <property type="entry name" value="beta-beta-alpha zinc fingers"/>
    <property type="match status" value="6"/>
</dbReference>
<dbReference type="GO" id="GO:0003700">
    <property type="term" value="F:DNA-binding transcription factor activity"/>
    <property type="evidence" value="ECO:0007669"/>
    <property type="project" value="TreeGrafter"/>
</dbReference>
<keyword evidence="9" id="KW-0804">Transcription</keyword>
<protein>
    <submittedName>
        <fullName evidence="15">Uncharacterized protein</fullName>
    </submittedName>
</protein>
<dbReference type="GO" id="GO:0006357">
    <property type="term" value="P:regulation of transcription by RNA polymerase II"/>
    <property type="evidence" value="ECO:0007669"/>
    <property type="project" value="TreeGrafter"/>
</dbReference>
<feature type="domain" description="C2H2-type" evidence="12">
    <location>
        <begin position="436"/>
        <end position="463"/>
    </location>
</feature>
<dbReference type="Pfam" id="PF00096">
    <property type="entry name" value="zf-C2H2"/>
    <property type="match status" value="8"/>
</dbReference>
<evidence type="ECO:0000313" key="15">
    <source>
        <dbReference type="Ensembl" id="ENSOCUP00000044095.1"/>
    </source>
</evidence>
<feature type="domain" description="C2H2-type" evidence="12">
    <location>
        <begin position="545"/>
        <end position="572"/>
    </location>
</feature>
<dbReference type="InParanoid" id="A0A5F9DCV8"/>
<dbReference type="Gene3D" id="3.30.160.60">
    <property type="entry name" value="Classic Zinc Finger"/>
    <property type="match status" value="9"/>
</dbReference>
<dbReference type="SMR" id="A0A5F9DCV8"/>
<dbReference type="PROSITE" id="PS50806">
    <property type="entry name" value="KRAB_RELATED"/>
    <property type="match status" value="1"/>
</dbReference>
<evidence type="ECO:0000256" key="7">
    <source>
        <dbReference type="ARBA" id="ARBA00023015"/>
    </source>
</evidence>
<dbReference type="FunFam" id="3.30.160.60:FF:000446">
    <property type="entry name" value="Zinc finger protein"/>
    <property type="match status" value="1"/>
</dbReference>
<dbReference type="Bgee" id="ENSOCUG00000033745">
    <property type="expression patterns" value="Expressed in testis and 17 other cell types or tissues"/>
</dbReference>
<evidence type="ECO:0000259" key="12">
    <source>
        <dbReference type="PROSITE" id="PS50157"/>
    </source>
</evidence>
<dbReference type="FunFam" id="3.30.160.60:FF:000185">
    <property type="entry name" value="zinc finger protein 319"/>
    <property type="match status" value="1"/>
</dbReference>
<comment type="similarity">
    <text evidence="2">Belongs to the krueppel C2H2-type zinc-finger protein family.</text>
</comment>
<feature type="domain" description="C2H2-type" evidence="12">
    <location>
        <begin position="601"/>
        <end position="628"/>
    </location>
</feature>
<dbReference type="Ensembl" id="ENSOCUT00000057527.1">
    <property type="protein sequence ID" value="ENSOCUP00000044095.1"/>
    <property type="gene ID" value="ENSOCUG00000033745.1"/>
</dbReference>
<evidence type="ECO:0000313" key="16">
    <source>
        <dbReference type="Proteomes" id="UP000001811"/>
    </source>
</evidence>
<dbReference type="AlphaFoldDB" id="A0A5F9DCV8"/>
<dbReference type="FunFam" id="3.30.160.60:FF:000022">
    <property type="entry name" value="zinc finger protein 383 isoform X1"/>
    <property type="match status" value="1"/>
</dbReference>
<feature type="domain" description="C2H2-type" evidence="12">
    <location>
        <begin position="489"/>
        <end position="516"/>
    </location>
</feature>
<evidence type="ECO:0000256" key="11">
    <source>
        <dbReference type="PROSITE-ProRule" id="PRU00042"/>
    </source>
</evidence>
<dbReference type="GO" id="GO:0005634">
    <property type="term" value="C:nucleus"/>
    <property type="evidence" value="ECO:0007669"/>
    <property type="project" value="UniProtKB-SubCell"/>
</dbReference>
<proteinExistence type="inferred from homology"/>
<dbReference type="PROSITE" id="PS50805">
    <property type="entry name" value="KRAB"/>
    <property type="match status" value="1"/>
</dbReference>
<dbReference type="FunFam" id="3.30.160.60:FF:000295">
    <property type="entry name" value="zinc finger protein 19"/>
    <property type="match status" value="1"/>
</dbReference>
<feature type="domain" description="C2H2-type" evidence="12">
    <location>
        <begin position="380"/>
        <end position="407"/>
    </location>
</feature>
<dbReference type="FunFam" id="3.30.160.60:FF:002343">
    <property type="entry name" value="Zinc finger protein 33A"/>
    <property type="match status" value="1"/>
</dbReference>
<evidence type="ECO:0000259" key="13">
    <source>
        <dbReference type="PROSITE" id="PS50805"/>
    </source>
</evidence>
<dbReference type="InterPro" id="IPR036051">
    <property type="entry name" value="KRAB_dom_sf"/>
</dbReference>
<dbReference type="PANTHER" id="PTHR24404">
    <property type="entry name" value="ZINC FINGER PROTEIN"/>
    <property type="match status" value="1"/>
</dbReference>
<dbReference type="FunFam" id="3.30.160.60:FF:001157">
    <property type="entry name" value="Zinc finger protein 793"/>
    <property type="match status" value="1"/>
</dbReference>
<evidence type="ECO:0000256" key="6">
    <source>
        <dbReference type="ARBA" id="ARBA00022833"/>
    </source>
</evidence>
<dbReference type="Proteomes" id="UP000001811">
    <property type="component" value="Unplaced"/>
</dbReference>
<accession>A0A5F9DCV8</accession>
<dbReference type="CDD" id="cd07765">
    <property type="entry name" value="KRAB_A-box"/>
    <property type="match status" value="1"/>
</dbReference>
<dbReference type="FunFam" id="3.30.160.60:FF:000045">
    <property type="entry name" value="ZFP69 zinc finger protein B"/>
    <property type="match status" value="1"/>
</dbReference>
<dbReference type="PROSITE" id="PS00028">
    <property type="entry name" value="ZINC_FINGER_C2H2_1"/>
    <property type="match status" value="8"/>
</dbReference>
<dbReference type="InterPro" id="IPR036236">
    <property type="entry name" value="Znf_C2H2_sf"/>
</dbReference>
<name>A0A5F9DCV8_RABIT</name>
<keyword evidence="6" id="KW-0862">Zinc</keyword>
<evidence type="ECO:0000256" key="8">
    <source>
        <dbReference type="ARBA" id="ARBA00023125"/>
    </source>
</evidence>
<evidence type="ECO:0000256" key="9">
    <source>
        <dbReference type="ARBA" id="ARBA00023163"/>
    </source>
</evidence>
<dbReference type="SUPFAM" id="SSF109640">
    <property type="entry name" value="KRAB domain (Kruppel-associated box)"/>
    <property type="match status" value="1"/>
</dbReference>
<reference evidence="15" key="3">
    <citation type="submission" date="2025-09" db="UniProtKB">
        <authorList>
            <consortium name="Ensembl"/>
        </authorList>
    </citation>
    <scope>IDENTIFICATION</scope>
    <source>
        <strain evidence="15">Thorbecke</strain>
    </source>
</reference>
<evidence type="ECO:0000256" key="4">
    <source>
        <dbReference type="ARBA" id="ARBA00022737"/>
    </source>
</evidence>
<feature type="domain" description="C2H2-type" evidence="12">
    <location>
        <begin position="408"/>
        <end position="435"/>
    </location>
</feature>